<name>A0A2M7V8N1_9BACT</name>
<evidence type="ECO:0000256" key="2">
    <source>
        <dbReference type="ARBA" id="ARBA00022980"/>
    </source>
</evidence>
<dbReference type="InterPro" id="IPR041988">
    <property type="entry name" value="Ribosomal_uL24_KOW"/>
</dbReference>
<dbReference type="CDD" id="cd06089">
    <property type="entry name" value="KOW_RPL26"/>
    <property type="match status" value="1"/>
</dbReference>
<evidence type="ECO:0000256" key="1">
    <source>
        <dbReference type="ARBA" id="ARBA00010618"/>
    </source>
</evidence>
<evidence type="ECO:0000256" key="5">
    <source>
        <dbReference type="HAMAP-Rule" id="MF_01326"/>
    </source>
</evidence>
<accession>A0A2M7V8N1</accession>
<dbReference type="Proteomes" id="UP000228568">
    <property type="component" value="Unassembled WGS sequence"/>
</dbReference>
<protein>
    <recommendedName>
        <fullName evidence="4 5">Large ribosomal subunit protein uL24</fullName>
    </recommendedName>
</protein>
<dbReference type="HAMAP" id="MF_01326_B">
    <property type="entry name" value="Ribosomal_uL24_B"/>
    <property type="match status" value="1"/>
</dbReference>
<dbReference type="GO" id="GO:0003735">
    <property type="term" value="F:structural constituent of ribosome"/>
    <property type="evidence" value="ECO:0007669"/>
    <property type="project" value="InterPro"/>
</dbReference>
<dbReference type="SMART" id="SM00739">
    <property type="entry name" value="KOW"/>
    <property type="match status" value="1"/>
</dbReference>
<comment type="function">
    <text evidence="5">One of the proteins that surrounds the polypeptide exit tunnel on the outside of the subunit.</text>
</comment>
<comment type="caution">
    <text evidence="8">The sequence shown here is derived from an EMBL/GenBank/DDBJ whole genome shotgun (WGS) entry which is preliminary data.</text>
</comment>
<gene>
    <name evidence="5" type="primary">rplX</name>
    <name evidence="8" type="ORF">COX81_01680</name>
</gene>
<feature type="domain" description="KOW" evidence="7">
    <location>
        <begin position="2"/>
        <end position="29"/>
    </location>
</feature>
<dbReference type="NCBIfam" id="TIGR01079">
    <property type="entry name" value="rplX_bact"/>
    <property type="match status" value="1"/>
</dbReference>
<dbReference type="InterPro" id="IPR014722">
    <property type="entry name" value="Rib_uL2_dom2"/>
</dbReference>
<sequence length="106" mass="11693">MKIKTGDKVKILSGKDRGKTGKVIQVLFNKKKSHHMVVVEGANILKKHMRPQKRGDKGQIIELPAPLDASNVMIIDSKSGKPTRVGYTVEGKSKKRIAKVSGEFLD</sequence>
<dbReference type="Pfam" id="PF00467">
    <property type="entry name" value="KOW"/>
    <property type="match status" value="1"/>
</dbReference>
<dbReference type="Gene3D" id="2.30.30.30">
    <property type="match status" value="1"/>
</dbReference>
<dbReference type="AlphaFoldDB" id="A0A2M7V8N1"/>
<evidence type="ECO:0000256" key="3">
    <source>
        <dbReference type="ARBA" id="ARBA00023274"/>
    </source>
</evidence>
<evidence type="ECO:0000259" key="7">
    <source>
        <dbReference type="SMART" id="SM00739"/>
    </source>
</evidence>
<dbReference type="EMBL" id="PFPK01000019">
    <property type="protein sequence ID" value="PIZ95156.1"/>
    <property type="molecule type" value="Genomic_DNA"/>
</dbReference>
<keyword evidence="5" id="KW-0699">rRNA-binding</keyword>
<dbReference type="InterPro" id="IPR057264">
    <property type="entry name" value="Ribosomal_uL24_C"/>
</dbReference>
<dbReference type="PROSITE" id="PS01108">
    <property type="entry name" value="RIBOSOMAL_L24"/>
    <property type="match status" value="1"/>
</dbReference>
<evidence type="ECO:0000313" key="8">
    <source>
        <dbReference type="EMBL" id="PIZ95156.1"/>
    </source>
</evidence>
<keyword evidence="5" id="KW-0694">RNA-binding</keyword>
<dbReference type="Pfam" id="PF17136">
    <property type="entry name" value="ribosomal_L24"/>
    <property type="match status" value="1"/>
</dbReference>
<dbReference type="GO" id="GO:0006412">
    <property type="term" value="P:translation"/>
    <property type="evidence" value="ECO:0007669"/>
    <property type="project" value="UniProtKB-UniRule"/>
</dbReference>
<dbReference type="GO" id="GO:0019843">
    <property type="term" value="F:rRNA binding"/>
    <property type="evidence" value="ECO:0007669"/>
    <property type="project" value="UniProtKB-UniRule"/>
</dbReference>
<evidence type="ECO:0000313" key="9">
    <source>
        <dbReference type="Proteomes" id="UP000228568"/>
    </source>
</evidence>
<dbReference type="GO" id="GO:1990904">
    <property type="term" value="C:ribonucleoprotein complex"/>
    <property type="evidence" value="ECO:0007669"/>
    <property type="project" value="UniProtKB-KW"/>
</dbReference>
<dbReference type="InterPro" id="IPR003256">
    <property type="entry name" value="Ribosomal_uL24"/>
</dbReference>
<dbReference type="SUPFAM" id="SSF50104">
    <property type="entry name" value="Translation proteins SH3-like domain"/>
    <property type="match status" value="1"/>
</dbReference>
<dbReference type="PANTHER" id="PTHR12903">
    <property type="entry name" value="MITOCHONDRIAL RIBOSOMAL PROTEIN L24"/>
    <property type="match status" value="1"/>
</dbReference>
<evidence type="ECO:0000256" key="4">
    <source>
        <dbReference type="ARBA" id="ARBA00035206"/>
    </source>
</evidence>
<dbReference type="InterPro" id="IPR005825">
    <property type="entry name" value="Ribosomal_uL24_CS"/>
</dbReference>
<keyword evidence="3 5" id="KW-0687">Ribonucleoprotein</keyword>
<dbReference type="GO" id="GO:0005840">
    <property type="term" value="C:ribosome"/>
    <property type="evidence" value="ECO:0007669"/>
    <property type="project" value="UniProtKB-KW"/>
</dbReference>
<evidence type="ECO:0000256" key="6">
    <source>
        <dbReference type="RuleBase" id="RU003477"/>
    </source>
</evidence>
<dbReference type="InterPro" id="IPR005824">
    <property type="entry name" value="KOW"/>
</dbReference>
<comment type="subunit">
    <text evidence="5">Part of the 50S ribosomal subunit.</text>
</comment>
<proteinExistence type="inferred from homology"/>
<reference evidence="9" key="1">
    <citation type="submission" date="2017-09" db="EMBL/GenBank/DDBJ databases">
        <title>Depth-based differentiation of microbial function through sediment-hosted aquifers and enrichment of novel symbionts in the deep terrestrial subsurface.</title>
        <authorList>
            <person name="Probst A.J."/>
            <person name="Ladd B."/>
            <person name="Jarett J.K."/>
            <person name="Geller-Mcgrath D.E."/>
            <person name="Sieber C.M.K."/>
            <person name="Emerson J.B."/>
            <person name="Anantharaman K."/>
            <person name="Thomas B.C."/>
            <person name="Malmstrom R."/>
            <person name="Stieglmeier M."/>
            <person name="Klingl A."/>
            <person name="Woyke T."/>
            <person name="Ryan C.M."/>
            <person name="Banfield J.F."/>
        </authorList>
    </citation>
    <scope>NUCLEOTIDE SEQUENCE [LARGE SCALE GENOMIC DNA]</scope>
</reference>
<comment type="function">
    <text evidence="5">One of two assembly initiator proteins, it binds directly to the 5'-end of the 23S rRNA, where it nucleates assembly of the 50S subunit.</text>
</comment>
<dbReference type="InterPro" id="IPR008991">
    <property type="entry name" value="Translation_prot_SH3-like_sf"/>
</dbReference>
<organism evidence="8 9">
    <name type="scientific">Candidatus Magasanikbacteria bacterium CG_4_10_14_0_2_um_filter_37_12</name>
    <dbReference type="NCBI Taxonomy" id="1974637"/>
    <lineage>
        <taxon>Bacteria</taxon>
        <taxon>Candidatus Magasanikiibacteriota</taxon>
    </lineage>
</organism>
<keyword evidence="2 5" id="KW-0689">Ribosomal protein</keyword>
<comment type="similarity">
    <text evidence="1 5 6">Belongs to the universal ribosomal protein uL24 family.</text>
</comment>